<evidence type="ECO:0000259" key="2">
    <source>
        <dbReference type="Pfam" id="PF01458"/>
    </source>
</evidence>
<proteinExistence type="inferred from homology"/>
<dbReference type="InterPro" id="IPR011542">
    <property type="entry name" value="SUF_FeS_clus_asmbl_SufD"/>
</dbReference>
<feature type="domain" description="SUF system FeS cluster assembly SufBD core" evidence="2">
    <location>
        <begin position="167"/>
        <end position="400"/>
    </location>
</feature>
<sequence>MTMNSAENQLSGQLQFEAEPDWLDKLRKRGLDAVSTLQLPKLEKTNLQRWPLQQQGICRKPEQMRSFDELPESIRKWVYSDNVLVQRNSGPFIKCLSKELQKQGIILTDLETAARQYPELVKPHFMQAVQTEENLLTAQHAAHWSGGAFIYIPEGVHVETPLQTLFFVDESDTLFMPHVLVVAEKRSSVTLVENTMSSLDKSVAVNQAIMEVFVGEGAAVNVVSLHQLERDVIDLTYRRAIVEQDGSVNWLNGEMNWGKSMSDTASILKGEGARSDIKSILVGSGNQTMNITARTVHFGKNSPSDMVIRAVMREQSTAILNGITKIEKGASGANGQQTEKILMLHPEARGDANPILLIDEDDVKAGHAASVGQVNPEQLYYMMSRGISRVEAERLIVYGFLAPVVAEVPLEGVATQMRALVEHKLGQIKELDQASISE</sequence>
<dbReference type="OrthoDB" id="9803529at2"/>
<organism evidence="4 5">
    <name type="scientific">Paenibacillus lautus</name>
    <name type="common">Bacillus lautus</name>
    <dbReference type="NCBI Taxonomy" id="1401"/>
    <lineage>
        <taxon>Bacteria</taxon>
        <taxon>Bacillati</taxon>
        <taxon>Bacillota</taxon>
        <taxon>Bacilli</taxon>
        <taxon>Bacillales</taxon>
        <taxon>Paenibacillaceae</taxon>
        <taxon>Paenibacillus</taxon>
    </lineage>
</organism>
<dbReference type="EMBL" id="MRTF01000002">
    <property type="protein sequence ID" value="OME94616.1"/>
    <property type="molecule type" value="Genomic_DNA"/>
</dbReference>
<dbReference type="Proteomes" id="UP000187074">
    <property type="component" value="Unassembled WGS sequence"/>
</dbReference>
<reference evidence="4 5" key="1">
    <citation type="submission" date="2016-11" db="EMBL/GenBank/DDBJ databases">
        <title>Paenibacillus species isolates.</title>
        <authorList>
            <person name="Beno S.M."/>
        </authorList>
    </citation>
    <scope>NUCLEOTIDE SEQUENCE [LARGE SCALE GENOMIC DNA]</scope>
    <source>
        <strain evidence="4 5">FSL F4-0100</strain>
    </source>
</reference>
<feature type="domain" description="SUF system FeS cluster assembly SufBD N-terminal" evidence="3">
    <location>
        <begin position="98"/>
        <end position="163"/>
    </location>
</feature>
<accession>A0A1R1B4U8</accession>
<comment type="similarity">
    <text evidence="1">Belongs to the iron-sulfur cluster assembly SufBD family.</text>
</comment>
<evidence type="ECO:0000256" key="1">
    <source>
        <dbReference type="ARBA" id="ARBA00043967"/>
    </source>
</evidence>
<dbReference type="GO" id="GO:0016226">
    <property type="term" value="P:iron-sulfur cluster assembly"/>
    <property type="evidence" value="ECO:0007669"/>
    <property type="project" value="InterPro"/>
</dbReference>
<dbReference type="InterPro" id="IPR045595">
    <property type="entry name" value="SufBD_N"/>
</dbReference>
<evidence type="ECO:0000313" key="5">
    <source>
        <dbReference type="Proteomes" id="UP000187074"/>
    </source>
</evidence>
<dbReference type="SUPFAM" id="SSF101960">
    <property type="entry name" value="Stabilizer of iron transporter SufD"/>
    <property type="match status" value="1"/>
</dbReference>
<dbReference type="PANTHER" id="PTHR30508">
    <property type="entry name" value="FES CLUSTER ASSEMBLY PROTEIN SUF"/>
    <property type="match status" value="1"/>
</dbReference>
<dbReference type="STRING" id="1401.BK123_05635"/>
<dbReference type="InterPro" id="IPR000825">
    <property type="entry name" value="SUF_FeS_clus_asmbl_SufBD_core"/>
</dbReference>
<gene>
    <name evidence="4" type="ORF">BK123_05635</name>
</gene>
<name>A0A1R1B4U8_PAELA</name>
<dbReference type="PANTHER" id="PTHR30508:SF1">
    <property type="entry name" value="UPF0051 PROTEIN ABCI8, CHLOROPLASTIC-RELATED"/>
    <property type="match status" value="1"/>
</dbReference>
<dbReference type="InterPro" id="IPR055346">
    <property type="entry name" value="Fe-S_cluster_assembly_SufBD"/>
</dbReference>
<evidence type="ECO:0000313" key="4">
    <source>
        <dbReference type="EMBL" id="OME94616.1"/>
    </source>
</evidence>
<dbReference type="InterPro" id="IPR037284">
    <property type="entry name" value="SUF_FeS_clus_asmbl_SufBD_sf"/>
</dbReference>
<dbReference type="RefSeq" id="WP_076321437.1">
    <property type="nucleotide sequence ID" value="NZ_MRTF01000002.1"/>
</dbReference>
<evidence type="ECO:0000259" key="3">
    <source>
        <dbReference type="Pfam" id="PF19295"/>
    </source>
</evidence>
<comment type="caution">
    <text evidence="4">The sequence shown here is derived from an EMBL/GenBank/DDBJ whole genome shotgun (WGS) entry which is preliminary data.</text>
</comment>
<dbReference type="Pfam" id="PF01458">
    <property type="entry name" value="SUFBD_core"/>
    <property type="match status" value="1"/>
</dbReference>
<protein>
    <submittedName>
        <fullName evidence="4">Fe-S cluster assembly protein SufD</fullName>
    </submittedName>
</protein>
<dbReference type="Pfam" id="PF19295">
    <property type="entry name" value="SufBD_N"/>
    <property type="match status" value="1"/>
</dbReference>
<dbReference type="NCBIfam" id="TIGR01981">
    <property type="entry name" value="sufD"/>
    <property type="match status" value="1"/>
</dbReference>
<dbReference type="AlphaFoldDB" id="A0A1R1B4U8"/>